<evidence type="ECO:0000256" key="1">
    <source>
        <dbReference type="ARBA" id="ARBA00006360"/>
    </source>
</evidence>
<feature type="domain" description="AAA+ ATPase" evidence="13">
    <location>
        <begin position="37"/>
        <end position="179"/>
    </location>
</feature>
<evidence type="ECO:0000256" key="2">
    <source>
        <dbReference type="ARBA" id="ARBA00012417"/>
    </source>
</evidence>
<feature type="region of interest" description="Disordered" evidence="12">
    <location>
        <begin position="382"/>
        <end position="412"/>
    </location>
</feature>
<dbReference type="InterPro" id="IPR012763">
    <property type="entry name" value="DNA_pol_III_sug/sutau_N"/>
</dbReference>
<dbReference type="FunFam" id="1.20.272.10:FF:000003">
    <property type="entry name" value="DNA polymerase III subunit gamma/tau"/>
    <property type="match status" value="1"/>
</dbReference>
<dbReference type="SUPFAM" id="SSF52540">
    <property type="entry name" value="P-loop containing nucleoside triphosphate hydrolases"/>
    <property type="match status" value="1"/>
</dbReference>
<dbReference type="RefSeq" id="WP_087504757.1">
    <property type="nucleotide sequence ID" value="NZ_BMDX01000003.1"/>
</dbReference>
<dbReference type="Gene3D" id="1.20.272.10">
    <property type="match status" value="1"/>
</dbReference>
<dbReference type="Pfam" id="PF12170">
    <property type="entry name" value="DNA_pol3_tau_5"/>
    <property type="match status" value="1"/>
</dbReference>
<feature type="compositionally biased region" description="Low complexity" evidence="12">
    <location>
        <begin position="703"/>
        <end position="716"/>
    </location>
</feature>
<dbReference type="GO" id="GO:0005524">
    <property type="term" value="F:ATP binding"/>
    <property type="evidence" value="ECO:0007669"/>
    <property type="project" value="UniProtKB-KW"/>
</dbReference>
<dbReference type="FunFam" id="3.40.50.300:FF:000014">
    <property type="entry name" value="DNA polymerase III subunit gamma/tau"/>
    <property type="match status" value="1"/>
</dbReference>
<dbReference type="InterPro" id="IPR045085">
    <property type="entry name" value="HLD_clamp_pol_III_gamma_tau"/>
</dbReference>
<evidence type="ECO:0000256" key="12">
    <source>
        <dbReference type="SAM" id="MobiDB-lite"/>
    </source>
</evidence>
<dbReference type="GO" id="GO:0046872">
    <property type="term" value="F:metal ion binding"/>
    <property type="evidence" value="ECO:0007669"/>
    <property type="project" value="UniProtKB-KW"/>
</dbReference>
<accession>A0A8J2U3D5</accession>
<evidence type="ECO:0000256" key="9">
    <source>
        <dbReference type="ARBA" id="ARBA00022840"/>
    </source>
</evidence>
<dbReference type="Pfam" id="PF13177">
    <property type="entry name" value="DNA_pol3_delta2"/>
    <property type="match status" value="1"/>
</dbReference>
<comment type="similarity">
    <text evidence="1">Belongs to the DnaX/STICHEL family.</text>
</comment>
<proteinExistence type="inferred from homology"/>
<dbReference type="InterPro" id="IPR008921">
    <property type="entry name" value="DNA_pol3_clamp-load_cplx_C"/>
</dbReference>
<keyword evidence="5" id="KW-0235">DNA replication</keyword>
<dbReference type="GO" id="GO:0009360">
    <property type="term" value="C:DNA polymerase III complex"/>
    <property type="evidence" value="ECO:0007669"/>
    <property type="project" value="InterPro"/>
</dbReference>
<dbReference type="InterPro" id="IPR003593">
    <property type="entry name" value="AAA+_ATPase"/>
</dbReference>
<dbReference type="NCBIfam" id="TIGR02397">
    <property type="entry name" value="dnaX_nterm"/>
    <property type="match status" value="1"/>
</dbReference>
<feature type="region of interest" description="Disordered" evidence="12">
    <location>
        <begin position="547"/>
        <end position="732"/>
    </location>
</feature>
<sequence>MSYQVLARKWRPAKFSEVVGQQHVVQALTNAMESGRLHHAYLLTGTRGVGKTTLGRILAKSLNCEEGQSAEPCGVCSVCQEIDQGRFVDLIEIDAASRTKVEDTREILDNVQYRPTRGKYKVYLIDEVHMLSRHSFNALLKTLEEPPPHVKFLLATTDPQKLPVTILSRCLQFNLKAMTVEQIIGQLQFVLGQEHIEYEMLAVEQIARAAQGSMRDALSLTDQAIAHGQGQLSDAQVTAMLGLIDRDYVRALVNGLMAGSAETLMEQVAVVAGFAPDYDKLLSSLQSLVHRASLAALAPSAIADHEPERELLQDLVNHWAPEQLQLAYQILLQGRRDLPFAPDGRSGLEMVLLRILMFRPMQQIDLPKHQVVVAPTVEPIAEPNSASEARPKEANDTVAAEQSVAPSPSAAPATVPAALDIVEDDQSSESAATMPVSKTESQSAEEQVPPHVANETATLEEGEADSQADLNEQSLHAPALENDVVKQQNQIEPEVSSDSDIAVDDQQRPMHPAPLDSAQPDDMFGSELVDLANLEAQQAYVMEMAEDQGFNPPTEAPSYEQQTEVEQPQRSVPVSRQPEPETVAEASSATDSGNDLQAPPSGISAMLSARNQLRSQIKKLESDRSTGGATPAKKPEAAELSADEDTSPQPLAETNHEAAAKISEAGEPAAKVSDDAANTASEFDSPIEPEATQVEPSNEQYDSDAPLAAAASAQQAVEPDSPQVTAAPGEAGKGQVKSWWEQLIDTLGFDALKRQLALDCVLEPVADGYCLRVPTKAKHLASDANINILLERIHSYVGLSTVIDVVHEASIEAETPRQAQGRRAEERQMEAEQTIANDPIVRQLQDTFDAIVDQDTIRPI</sequence>
<feature type="region of interest" description="Disordered" evidence="12">
    <location>
        <begin position="424"/>
        <end position="451"/>
    </location>
</feature>
<dbReference type="OrthoDB" id="9810148at2"/>
<dbReference type="CDD" id="cd18137">
    <property type="entry name" value="HLD_clamp_pol_III_gamma_tau"/>
    <property type="match status" value="1"/>
</dbReference>
<keyword evidence="9" id="KW-0067">ATP-binding</keyword>
<dbReference type="AlphaFoldDB" id="A0A8J2U3D5"/>
<evidence type="ECO:0000256" key="3">
    <source>
        <dbReference type="ARBA" id="ARBA00022679"/>
    </source>
</evidence>
<feature type="compositionally biased region" description="Polar residues" evidence="12">
    <location>
        <begin position="428"/>
        <end position="445"/>
    </location>
</feature>
<dbReference type="InterPro" id="IPR050238">
    <property type="entry name" value="DNA_Rep/Repair_Clamp_Loader"/>
</dbReference>
<evidence type="ECO:0000256" key="5">
    <source>
        <dbReference type="ARBA" id="ARBA00022705"/>
    </source>
</evidence>
<evidence type="ECO:0000256" key="4">
    <source>
        <dbReference type="ARBA" id="ARBA00022695"/>
    </source>
</evidence>
<dbReference type="InterPro" id="IPR027417">
    <property type="entry name" value="P-loop_NTPase"/>
</dbReference>
<protein>
    <recommendedName>
        <fullName evidence="2">DNA-directed DNA polymerase</fullName>
        <ecNumber evidence="2">2.7.7.7</ecNumber>
    </recommendedName>
</protein>
<dbReference type="InterPro" id="IPR021029">
    <property type="entry name" value="DNA_pol_III_tau_dom-5"/>
</dbReference>
<gene>
    <name evidence="14" type="primary">dnaX</name>
    <name evidence="14" type="ORF">GCM10011369_09670</name>
</gene>
<evidence type="ECO:0000256" key="7">
    <source>
        <dbReference type="ARBA" id="ARBA00022741"/>
    </source>
</evidence>
<dbReference type="FunFam" id="1.10.8.60:FF:000013">
    <property type="entry name" value="DNA polymerase III subunit gamma/tau"/>
    <property type="match status" value="1"/>
</dbReference>
<evidence type="ECO:0000259" key="13">
    <source>
        <dbReference type="SMART" id="SM00382"/>
    </source>
</evidence>
<comment type="catalytic activity">
    <reaction evidence="11">
        <text>DNA(n) + a 2'-deoxyribonucleoside 5'-triphosphate = DNA(n+1) + diphosphate</text>
        <dbReference type="Rhea" id="RHEA:22508"/>
        <dbReference type="Rhea" id="RHEA-COMP:17339"/>
        <dbReference type="Rhea" id="RHEA-COMP:17340"/>
        <dbReference type="ChEBI" id="CHEBI:33019"/>
        <dbReference type="ChEBI" id="CHEBI:61560"/>
        <dbReference type="ChEBI" id="CHEBI:173112"/>
        <dbReference type="EC" id="2.7.7.7"/>
    </reaction>
</comment>
<feature type="compositionally biased region" description="Low complexity" evidence="12">
    <location>
        <begin position="398"/>
        <end position="412"/>
    </location>
</feature>
<dbReference type="Pfam" id="PF12169">
    <property type="entry name" value="DNA_pol3_gamma3"/>
    <property type="match status" value="1"/>
</dbReference>
<dbReference type="Proteomes" id="UP000619743">
    <property type="component" value="Unassembled WGS sequence"/>
</dbReference>
<dbReference type="NCBIfam" id="NF005942">
    <property type="entry name" value="PRK07994.1"/>
    <property type="match status" value="1"/>
</dbReference>
<keyword evidence="7" id="KW-0547">Nucleotide-binding</keyword>
<dbReference type="Gene3D" id="3.40.50.300">
    <property type="entry name" value="P-loop containing nucleotide triphosphate hydrolases"/>
    <property type="match status" value="1"/>
</dbReference>
<dbReference type="PANTHER" id="PTHR11669">
    <property type="entry name" value="REPLICATION FACTOR C / DNA POLYMERASE III GAMMA-TAU SUBUNIT"/>
    <property type="match status" value="1"/>
</dbReference>
<evidence type="ECO:0000313" key="15">
    <source>
        <dbReference type="Proteomes" id="UP000619743"/>
    </source>
</evidence>
<dbReference type="GO" id="GO:0003887">
    <property type="term" value="F:DNA-directed DNA polymerase activity"/>
    <property type="evidence" value="ECO:0007669"/>
    <property type="project" value="UniProtKB-KW"/>
</dbReference>
<dbReference type="CDD" id="cd00009">
    <property type="entry name" value="AAA"/>
    <property type="match status" value="1"/>
</dbReference>
<keyword evidence="3" id="KW-0808">Transferase</keyword>
<dbReference type="GO" id="GO:0006261">
    <property type="term" value="P:DNA-templated DNA replication"/>
    <property type="evidence" value="ECO:0007669"/>
    <property type="project" value="TreeGrafter"/>
</dbReference>
<feature type="compositionally biased region" description="Polar residues" evidence="12">
    <location>
        <begin position="559"/>
        <end position="574"/>
    </location>
</feature>
<dbReference type="InterPro" id="IPR038249">
    <property type="entry name" value="PolIII_tau_V_sf"/>
</dbReference>
<keyword evidence="10" id="KW-0239">DNA-directed DNA polymerase</keyword>
<dbReference type="EC" id="2.7.7.7" evidence="2"/>
<name>A0A8J2U3D5_9GAMM</name>
<dbReference type="SUPFAM" id="SSF48019">
    <property type="entry name" value="post-AAA+ oligomerization domain-like"/>
    <property type="match status" value="1"/>
</dbReference>
<dbReference type="InterPro" id="IPR022754">
    <property type="entry name" value="DNA_pol_III_gamma-3"/>
</dbReference>
<keyword evidence="8" id="KW-0862">Zinc</keyword>
<evidence type="ECO:0000256" key="11">
    <source>
        <dbReference type="ARBA" id="ARBA00049244"/>
    </source>
</evidence>
<dbReference type="Gene3D" id="1.10.8.60">
    <property type="match status" value="1"/>
</dbReference>
<dbReference type="PANTHER" id="PTHR11669:SF0">
    <property type="entry name" value="PROTEIN STICHEL-LIKE 2"/>
    <property type="match status" value="1"/>
</dbReference>
<dbReference type="Gene3D" id="3.30.300.150">
    <property type="entry name" value="DNA polymerase III, tau subunit, domain V"/>
    <property type="match status" value="1"/>
</dbReference>
<dbReference type="EMBL" id="BMDX01000003">
    <property type="protein sequence ID" value="GGA70044.1"/>
    <property type="molecule type" value="Genomic_DNA"/>
</dbReference>
<evidence type="ECO:0000313" key="14">
    <source>
        <dbReference type="EMBL" id="GGA70044.1"/>
    </source>
</evidence>
<dbReference type="SMART" id="SM00382">
    <property type="entry name" value="AAA"/>
    <property type="match status" value="1"/>
</dbReference>
<dbReference type="Pfam" id="PF22608">
    <property type="entry name" value="DNAX_ATPase_lid"/>
    <property type="match status" value="1"/>
</dbReference>
<evidence type="ECO:0000256" key="6">
    <source>
        <dbReference type="ARBA" id="ARBA00022723"/>
    </source>
</evidence>
<reference evidence="15" key="1">
    <citation type="journal article" date="2019" name="Int. J. Syst. Evol. Microbiol.">
        <title>The Global Catalogue of Microorganisms (GCM) 10K type strain sequencing project: providing services to taxonomists for standard genome sequencing and annotation.</title>
        <authorList>
            <consortium name="The Broad Institute Genomics Platform"/>
            <consortium name="The Broad Institute Genome Sequencing Center for Infectious Disease"/>
            <person name="Wu L."/>
            <person name="Ma J."/>
        </authorList>
    </citation>
    <scope>NUCLEOTIDE SEQUENCE [LARGE SCALE GENOMIC DNA]</scope>
    <source>
        <strain evidence="15">CGMCC 1.10130</strain>
    </source>
</reference>
<evidence type="ECO:0000256" key="10">
    <source>
        <dbReference type="ARBA" id="ARBA00022932"/>
    </source>
</evidence>
<dbReference type="GO" id="GO:0003677">
    <property type="term" value="F:DNA binding"/>
    <property type="evidence" value="ECO:0007669"/>
    <property type="project" value="InterPro"/>
</dbReference>
<keyword evidence="4" id="KW-0548">Nucleotidyltransferase</keyword>
<keyword evidence="15" id="KW-1185">Reference proteome</keyword>
<organism evidence="14 15">
    <name type="scientific">Neiella marina</name>
    <dbReference type="NCBI Taxonomy" id="508461"/>
    <lineage>
        <taxon>Bacteria</taxon>
        <taxon>Pseudomonadati</taxon>
        <taxon>Pseudomonadota</taxon>
        <taxon>Gammaproteobacteria</taxon>
        <taxon>Alteromonadales</taxon>
        <taxon>Echinimonadaceae</taxon>
        <taxon>Neiella</taxon>
    </lineage>
</organism>
<evidence type="ECO:0000256" key="8">
    <source>
        <dbReference type="ARBA" id="ARBA00022833"/>
    </source>
</evidence>
<feature type="compositionally biased region" description="Polar residues" evidence="12">
    <location>
        <begin position="585"/>
        <end position="595"/>
    </location>
</feature>
<comment type="caution">
    <text evidence="14">The sequence shown here is derived from an EMBL/GenBank/DDBJ whole genome shotgun (WGS) entry which is preliminary data.</text>
</comment>
<keyword evidence="6" id="KW-0479">Metal-binding</keyword>
<dbReference type="NCBIfam" id="NF004046">
    <property type="entry name" value="PRK05563.1"/>
    <property type="match status" value="1"/>
</dbReference>